<dbReference type="PANTHER" id="PTHR30385">
    <property type="entry name" value="SIGMA FACTOR F FLAGELLAR"/>
    <property type="match status" value="1"/>
</dbReference>
<keyword evidence="1" id="KW-0805">Transcription regulation</keyword>
<comment type="caution">
    <text evidence="6">The sequence shown here is derived from an EMBL/GenBank/DDBJ whole genome shotgun (WGS) entry which is preliminary data.</text>
</comment>
<dbReference type="EMBL" id="JBFNFH010000003">
    <property type="protein sequence ID" value="MFM1524460.1"/>
    <property type="molecule type" value="Genomic_DNA"/>
</dbReference>
<dbReference type="Gene3D" id="1.20.140.160">
    <property type="match status" value="1"/>
</dbReference>
<dbReference type="Proteomes" id="UP001629536">
    <property type="component" value="Unassembled WGS sequence"/>
</dbReference>
<accession>A0ABW9F5X0</accession>
<evidence type="ECO:0000256" key="1">
    <source>
        <dbReference type="ARBA" id="ARBA00023015"/>
    </source>
</evidence>
<evidence type="ECO:0000256" key="3">
    <source>
        <dbReference type="ARBA" id="ARBA00023125"/>
    </source>
</evidence>
<reference evidence="6 7" key="1">
    <citation type="journal article" date="2024" name="Front. Microbiol.">
        <title>Pangenomic and biochemical analyses of Helcococcus ovis reveal widespread tetracycline resistance and a novel bacterial species, Helcococcus bovis.</title>
        <authorList>
            <person name="Cunha F."/>
            <person name="Zhai Y."/>
            <person name="Casaro S."/>
            <person name="Jones K.L."/>
            <person name="Hernandez M."/>
            <person name="Bisinotto R.S."/>
            <person name="Kariyawasam S."/>
            <person name="Brown M.B."/>
            <person name="Phillips A."/>
            <person name="Jeong K.C."/>
            <person name="Galvao K.N."/>
        </authorList>
    </citation>
    <scope>NUCLEOTIDE SEQUENCE [LARGE SCALE GENOMIC DNA]</scope>
    <source>
        <strain evidence="6 7">KG197</strain>
    </source>
</reference>
<protein>
    <submittedName>
        <fullName evidence="6">Sigma-70 family RNA polymerase sigma factor</fullName>
    </submittedName>
</protein>
<keyword evidence="2" id="KW-0731">Sigma factor</keyword>
<sequence length="178" mass="21533">MTKKDKRFLETEVTKEAIRELNLDKKKIKTVRRGNGFKTFYYEEVDEELYFEVKRPEWVHEKRRYRLFEDERKGKLSIIYIDQVRIDDSDEEKANLEIPSNIDIERDAMEHLRDEALYEVLDKLDESERMLINLLFFNELTEREAAKQMGVSQKTVNNRKRKILEKLKTDLSDYSDMV</sequence>
<gene>
    <name evidence="6" type="ORF">ABGF40_02120</name>
</gene>
<keyword evidence="4" id="KW-0804">Transcription</keyword>
<dbReference type="NCBIfam" id="TIGR02937">
    <property type="entry name" value="sigma70-ECF"/>
    <property type="match status" value="1"/>
</dbReference>
<name>A0ABW9F5X0_9FIRM</name>
<evidence type="ECO:0000259" key="5">
    <source>
        <dbReference type="Pfam" id="PF04545"/>
    </source>
</evidence>
<dbReference type="SUPFAM" id="SSF88659">
    <property type="entry name" value="Sigma3 and sigma4 domains of RNA polymerase sigma factors"/>
    <property type="match status" value="1"/>
</dbReference>
<organism evidence="6 7">
    <name type="scientific">Helcococcus bovis</name>
    <dbReference type="NCBI Taxonomy" id="3153252"/>
    <lineage>
        <taxon>Bacteria</taxon>
        <taxon>Bacillati</taxon>
        <taxon>Bacillota</taxon>
        <taxon>Tissierellia</taxon>
        <taxon>Tissierellales</taxon>
        <taxon>Peptoniphilaceae</taxon>
        <taxon>Helcococcus</taxon>
    </lineage>
</organism>
<dbReference type="InterPro" id="IPR014284">
    <property type="entry name" value="RNA_pol_sigma-70_dom"/>
</dbReference>
<dbReference type="Pfam" id="PF04545">
    <property type="entry name" value="Sigma70_r4"/>
    <property type="match status" value="1"/>
</dbReference>
<keyword evidence="3" id="KW-0238">DNA-binding</keyword>
<evidence type="ECO:0000313" key="7">
    <source>
        <dbReference type="Proteomes" id="UP001629536"/>
    </source>
</evidence>
<dbReference type="InterPro" id="IPR007630">
    <property type="entry name" value="RNA_pol_sigma70_r4"/>
</dbReference>
<evidence type="ECO:0000313" key="6">
    <source>
        <dbReference type="EMBL" id="MFM1524460.1"/>
    </source>
</evidence>
<evidence type="ECO:0000256" key="4">
    <source>
        <dbReference type="ARBA" id="ARBA00023163"/>
    </source>
</evidence>
<dbReference type="CDD" id="cd06171">
    <property type="entry name" value="Sigma70_r4"/>
    <property type="match status" value="1"/>
</dbReference>
<feature type="domain" description="RNA polymerase sigma-70 region 4" evidence="5">
    <location>
        <begin position="120"/>
        <end position="168"/>
    </location>
</feature>
<dbReference type="RefSeq" id="WP_408126275.1">
    <property type="nucleotide sequence ID" value="NZ_JBFNFH010000003.1"/>
</dbReference>
<dbReference type="InterPro" id="IPR013324">
    <property type="entry name" value="RNA_pol_sigma_r3/r4-like"/>
</dbReference>
<keyword evidence="7" id="KW-1185">Reference proteome</keyword>
<proteinExistence type="predicted"/>
<evidence type="ECO:0000256" key="2">
    <source>
        <dbReference type="ARBA" id="ARBA00023082"/>
    </source>
</evidence>